<dbReference type="AlphaFoldDB" id="A0A2U3DPK8"/>
<organism evidence="5 6">
    <name type="scientific">Purpureocillium lilacinum</name>
    <name type="common">Paecilomyces lilacinus</name>
    <dbReference type="NCBI Taxonomy" id="33203"/>
    <lineage>
        <taxon>Eukaryota</taxon>
        <taxon>Fungi</taxon>
        <taxon>Dikarya</taxon>
        <taxon>Ascomycota</taxon>
        <taxon>Pezizomycotina</taxon>
        <taxon>Sordariomycetes</taxon>
        <taxon>Hypocreomycetidae</taxon>
        <taxon>Hypocreales</taxon>
        <taxon>Ophiocordycipitaceae</taxon>
        <taxon>Purpureocillium</taxon>
    </lineage>
</organism>
<evidence type="ECO:0000256" key="2">
    <source>
        <dbReference type="ARBA" id="ARBA00023043"/>
    </source>
</evidence>
<dbReference type="PANTHER" id="PTHR23206:SF7">
    <property type="entry name" value="PROTEIN KINASE DOMAIN-CONTAINING PROTEIN"/>
    <property type="match status" value="1"/>
</dbReference>
<feature type="repeat" description="ANK" evidence="3">
    <location>
        <begin position="820"/>
        <end position="852"/>
    </location>
</feature>
<keyword evidence="2 3" id="KW-0040">ANK repeat</keyword>
<feature type="repeat" description="ANK" evidence="3">
    <location>
        <begin position="752"/>
        <end position="784"/>
    </location>
</feature>
<evidence type="ECO:0000256" key="1">
    <source>
        <dbReference type="ARBA" id="ARBA00022737"/>
    </source>
</evidence>
<dbReference type="SUPFAM" id="SSF48403">
    <property type="entry name" value="Ankyrin repeat"/>
    <property type="match status" value="1"/>
</dbReference>
<feature type="repeat" description="ANK" evidence="3">
    <location>
        <begin position="786"/>
        <end position="818"/>
    </location>
</feature>
<dbReference type="PROSITE" id="PS50088">
    <property type="entry name" value="ANK_REPEAT"/>
    <property type="match status" value="7"/>
</dbReference>
<name>A0A2U3DPK8_PURLI</name>
<dbReference type="Proteomes" id="UP000245956">
    <property type="component" value="Unassembled WGS sequence"/>
</dbReference>
<comment type="caution">
    <text evidence="5">The sequence shown here is derived from an EMBL/GenBank/DDBJ whole genome shotgun (WGS) entry which is preliminary data.</text>
</comment>
<dbReference type="GO" id="GO:0005737">
    <property type="term" value="C:cytoplasm"/>
    <property type="evidence" value="ECO:0007669"/>
    <property type="project" value="TreeGrafter"/>
</dbReference>
<dbReference type="InterPro" id="IPR002110">
    <property type="entry name" value="Ankyrin_rpt"/>
</dbReference>
<feature type="repeat" description="ANK" evidence="3">
    <location>
        <begin position="854"/>
        <end position="886"/>
    </location>
</feature>
<dbReference type="Gene3D" id="1.25.40.20">
    <property type="entry name" value="Ankyrin repeat-containing domain"/>
    <property type="match status" value="3"/>
</dbReference>
<evidence type="ECO:0000256" key="3">
    <source>
        <dbReference type="PROSITE-ProRule" id="PRU00023"/>
    </source>
</evidence>
<feature type="repeat" description="ANK" evidence="3">
    <location>
        <begin position="685"/>
        <end position="717"/>
    </location>
</feature>
<dbReference type="Pfam" id="PF12796">
    <property type="entry name" value="Ank_2"/>
    <property type="match status" value="4"/>
</dbReference>
<dbReference type="InterPro" id="IPR036770">
    <property type="entry name" value="Ankyrin_rpt-contain_sf"/>
</dbReference>
<sequence length="916" mass="101825">MSQVQEDMATLIFDIAHECLDSFDRVVAENDEALLTRSFAPVNTGSIPDSRRRSSFDFLGLRNSFLFWADYTGALSLMNSSLDARLSGFTDVSDMVAELLEMILRNLHQVGRKSDDSSILCSGFATPDRKAQQPFASHWENIARAIDTALDRLHYIAVAIRKASAQQLDHTVATLLTDEDIVFRRDIASLIRYRFPAARKGLHQQLGDSIAVRRRLLVQSKRHAARLAVRRLPQNALSTENSTKDQQPVHATRNLVKERIAQRPMELASGITKASRPDPHAPGLRRLHGPKPPALTTVVSTITAVHEDSFKYPPVPSASEGETRVQCPFCFMPLERKELEKKQNEHWKRHIDEHLQPYSCLFPECAESLVFFARRREWKAHMESVHSKEWVRKVHTTVWYCDIDHDVVETFETEVLWRKHMQDLASHPKLVLAAPTQAQLDALSPRKQQIALRDTFVCPLCEQIPNRIRPLLEKGCADPTDMYNFVVDHVANHLKSLALMALPCLQGAAQDNTDIPGESELMMSGSPRRLLNENSVVHLPSGIDLMDDISLPRDGSPSWDRDRHLLSQGQESPLDLDFSDYVRPEKPPEPASQEWMKVWESWKQSYDPVSQHSLEKDPILASFNKAKATGSVHVATENVASDELKVDSIDGAGRTRLSFAAEENDIPTARQLLDLGEDVDLADHDGQTPLLWAAANGQESAVRLLLDYGARIEAADQVFGRTPLSWAASKGHIAVVRLLLKQGADVEAADNSRRTPLSWAASRGHLAVVQLLLDSGANPEKFDPKYGRTPLSWAVVRGHVGVVKLLLAHGVNVGVADLEHGLTPLSWAAEYGYADIVHLLLSSGADIESIDGKTRRTPLSFAAENGREKVAKILLAKGANIGATDTQGWTALTWASEHGHKGIVELLSPDEQTTLS</sequence>
<accession>A0A2U3DPK8</accession>
<gene>
    <name evidence="5" type="ORF">PCL_12053</name>
</gene>
<feature type="repeat" description="ANK" evidence="3">
    <location>
        <begin position="719"/>
        <end position="751"/>
    </location>
</feature>
<dbReference type="InterPro" id="IPR051631">
    <property type="entry name" value="Ankyrin-KH/SAM_domain"/>
</dbReference>
<dbReference type="PROSITE" id="PS50297">
    <property type="entry name" value="ANK_REP_REGION"/>
    <property type="match status" value="7"/>
</dbReference>
<dbReference type="PRINTS" id="PR01415">
    <property type="entry name" value="ANKYRIN"/>
</dbReference>
<protein>
    <submittedName>
        <fullName evidence="5">Uncharacterized protein</fullName>
    </submittedName>
</protein>
<keyword evidence="1" id="KW-0677">Repeat</keyword>
<dbReference type="EMBL" id="LCWV01000082">
    <property type="protein sequence ID" value="PWI64190.1"/>
    <property type="molecule type" value="Genomic_DNA"/>
</dbReference>
<evidence type="ECO:0000313" key="5">
    <source>
        <dbReference type="EMBL" id="PWI64190.1"/>
    </source>
</evidence>
<evidence type="ECO:0000313" key="6">
    <source>
        <dbReference type="Proteomes" id="UP000245956"/>
    </source>
</evidence>
<dbReference type="PANTHER" id="PTHR23206">
    <property type="entry name" value="MASK PROTEIN"/>
    <property type="match status" value="1"/>
</dbReference>
<proteinExistence type="predicted"/>
<feature type="region of interest" description="Disordered" evidence="4">
    <location>
        <begin position="270"/>
        <end position="293"/>
    </location>
</feature>
<dbReference type="SMART" id="SM00248">
    <property type="entry name" value="ANK"/>
    <property type="match status" value="8"/>
</dbReference>
<feature type="repeat" description="ANK" evidence="3">
    <location>
        <begin position="652"/>
        <end position="684"/>
    </location>
</feature>
<reference evidence="5 6" key="1">
    <citation type="journal article" date="2016" name="Front. Microbiol.">
        <title>Genome and transcriptome sequences reveal the specific parasitism of the nematophagous Purpureocillium lilacinum 36-1.</title>
        <authorList>
            <person name="Xie J."/>
            <person name="Li S."/>
            <person name="Mo C."/>
            <person name="Xiao X."/>
            <person name="Peng D."/>
            <person name="Wang G."/>
            <person name="Xiao Y."/>
        </authorList>
    </citation>
    <scope>NUCLEOTIDE SEQUENCE [LARGE SCALE GENOMIC DNA]</scope>
    <source>
        <strain evidence="5 6">36-1</strain>
    </source>
</reference>
<evidence type="ECO:0000256" key="4">
    <source>
        <dbReference type="SAM" id="MobiDB-lite"/>
    </source>
</evidence>